<dbReference type="AlphaFoldDB" id="A0A3M8H2C6"/>
<feature type="transmembrane region" description="Helical" evidence="1">
    <location>
        <begin position="119"/>
        <end position="140"/>
    </location>
</feature>
<accession>A0A3M8H2C6</accession>
<feature type="transmembrane region" description="Helical" evidence="1">
    <location>
        <begin position="61"/>
        <end position="79"/>
    </location>
</feature>
<dbReference type="RefSeq" id="WP_122973653.1">
    <property type="nucleotide sequence ID" value="NZ_RHLQ01000078.1"/>
</dbReference>
<keyword evidence="1" id="KW-0472">Membrane</keyword>
<reference evidence="2 3" key="1">
    <citation type="journal article" date="2014" name="Int. J. Syst. Evol. Microbiol.">
        <title>Lysinibacillus halotolerans sp. nov., isolated from saline-alkaline soil.</title>
        <authorList>
            <person name="Kong D."/>
            <person name="Wang Y."/>
            <person name="Zhao B."/>
            <person name="Li Y."/>
            <person name="Song J."/>
            <person name="Zhai Y."/>
            <person name="Zhang C."/>
            <person name="Wang H."/>
            <person name="Chen X."/>
            <person name="Zhao B."/>
            <person name="Ruan Z."/>
        </authorList>
    </citation>
    <scope>NUCLEOTIDE SEQUENCE [LARGE SCALE GENOMIC DNA]</scope>
    <source>
        <strain evidence="2 3">MCCC 1A12703</strain>
    </source>
</reference>
<feature type="transmembrane region" description="Helical" evidence="1">
    <location>
        <begin position="85"/>
        <end position="107"/>
    </location>
</feature>
<evidence type="ECO:0000313" key="2">
    <source>
        <dbReference type="EMBL" id="RNC96160.1"/>
    </source>
</evidence>
<keyword evidence="3" id="KW-1185">Reference proteome</keyword>
<feature type="transmembrane region" description="Helical" evidence="1">
    <location>
        <begin position="152"/>
        <end position="170"/>
    </location>
</feature>
<comment type="caution">
    <text evidence="2">The sequence shown here is derived from an EMBL/GenBank/DDBJ whole genome shotgun (WGS) entry which is preliminary data.</text>
</comment>
<keyword evidence="1" id="KW-0812">Transmembrane</keyword>
<evidence type="ECO:0000256" key="1">
    <source>
        <dbReference type="SAM" id="Phobius"/>
    </source>
</evidence>
<proteinExistence type="predicted"/>
<evidence type="ECO:0000313" key="3">
    <source>
        <dbReference type="Proteomes" id="UP000279909"/>
    </source>
</evidence>
<name>A0A3M8H2C6_9BACI</name>
<organism evidence="2 3">
    <name type="scientific">Lysinibacillus halotolerans</name>
    <dbReference type="NCBI Taxonomy" id="1368476"/>
    <lineage>
        <taxon>Bacteria</taxon>
        <taxon>Bacillati</taxon>
        <taxon>Bacillota</taxon>
        <taxon>Bacilli</taxon>
        <taxon>Bacillales</taxon>
        <taxon>Bacillaceae</taxon>
        <taxon>Lysinibacillus</taxon>
    </lineage>
</organism>
<sequence>MKRISGLVLWILSIAAAIVCLICDYTISTDLDWSLIVLLSLLAFGVLFTVALKANHPLRDSLVSITLLILPFLFILSMLLQQRLIFSLGGSIAVISCLFLWCVYRIYMKYKKQIYRAMSITFLITIPLVFSILYSCMHFLNYFTMDINSSVYHVLVMVVLSFISIVVDFAKSKTV</sequence>
<feature type="transmembrane region" description="Helical" evidence="1">
    <location>
        <begin position="7"/>
        <end position="27"/>
    </location>
</feature>
<gene>
    <name evidence="2" type="ORF">EC501_17635</name>
</gene>
<feature type="transmembrane region" description="Helical" evidence="1">
    <location>
        <begin position="33"/>
        <end position="54"/>
    </location>
</feature>
<dbReference type="EMBL" id="RHLQ01000078">
    <property type="protein sequence ID" value="RNC96160.1"/>
    <property type="molecule type" value="Genomic_DNA"/>
</dbReference>
<protein>
    <submittedName>
        <fullName evidence="2">Uncharacterized protein</fullName>
    </submittedName>
</protein>
<dbReference type="Proteomes" id="UP000279909">
    <property type="component" value="Unassembled WGS sequence"/>
</dbReference>
<keyword evidence="1" id="KW-1133">Transmembrane helix</keyword>